<dbReference type="InterPro" id="IPR016071">
    <property type="entry name" value="Staphylococal_nuclease_OB-fold"/>
</dbReference>
<dbReference type="AlphaFoldDB" id="A0A3D9HPR3"/>
<dbReference type="InterPro" id="IPR035437">
    <property type="entry name" value="SNase_OB-fold_sf"/>
</dbReference>
<dbReference type="Gene3D" id="2.40.50.90">
    <property type="match status" value="1"/>
</dbReference>
<dbReference type="RefSeq" id="WP_245957038.1">
    <property type="nucleotide sequence ID" value="NZ_QRDW01000003.1"/>
</dbReference>
<sequence>MALLACSNVRAAENTPFQLLDPITIARDDGDRIRLAGLAGPKLDPFMDRAGLRRLLEEALSGGFDIQAENSVDRHGRTHAQIYLADGRWLNGEAVARGLARVSGQYDSSPQILGQLLTIETKARAAGLGQWGRASGFRVIAAEPFGARAGRFMLVRGRILAVAVRSRFTYLNFGPDWRRDFTIGIPKGKIRAFRKAGIDPARLAGREILVRGWVEWRNGPFIELETPILLQIL</sequence>
<organism evidence="2 3">
    <name type="scientific">Aestuariispira insulae</name>
    <dbReference type="NCBI Taxonomy" id="1461337"/>
    <lineage>
        <taxon>Bacteria</taxon>
        <taxon>Pseudomonadati</taxon>
        <taxon>Pseudomonadota</taxon>
        <taxon>Alphaproteobacteria</taxon>
        <taxon>Rhodospirillales</taxon>
        <taxon>Kiloniellaceae</taxon>
        <taxon>Aestuariispira</taxon>
    </lineage>
</organism>
<dbReference type="SMART" id="SM00318">
    <property type="entry name" value="SNc"/>
    <property type="match status" value="1"/>
</dbReference>
<accession>A0A3D9HPR3</accession>
<dbReference type="EMBL" id="QRDW01000003">
    <property type="protein sequence ID" value="RED51478.1"/>
    <property type="molecule type" value="Genomic_DNA"/>
</dbReference>
<evidence type="ECO:0000313" key="3">
    <source>
        <dbReference type="Proteomes" id="UP000256845"/>
    </source>
</evidence>
<dbReference type="Pfam" id="PF00565">
    <property type="entry name" value="SNase"/>
    <property type="match status" value="1"/>
</dbReference>
<keyword evidence="3" id="KW-1185">Reference proteome</keyword>
<evidence type="ECO:0000259" key="1">
    <source>
        <dbReference type="SMART" id="SM00318"/>
    </source>
</evidence>
<comment type="caution">
    <text evidence="2">The sequence shown here is derived from an EMBL/GenBank/DDBJ whole genome shotgun (WGS) entry which is preliminary data.</text>
</comment>
<feature type="domain" description="TNase-like" evidence="1">
    <location>
        <begin position="8"/>
        <end position="133"/>
    </location>
</feature>
<dbReference type="SUPFAM" id="SSF50199">
    <property type="entry name" value="Staphylococcal nuclease"/>
    <property type="match status" value="1"/>
</dbReference>
<gene>
    <name evidence="2" type="ORF">DFP90_103280</name>
</gene>
<proteinExistence type="predicted"/>
<protein>
    <submittedName>
        <fullName evidence="2">Nuclease-like protein</fullName>
    </submittedName>
</protein>
<reference evidence="2 3" key="1">
    <citation type="submission" date="2018-07" db="EMBL/GenBank/DDBJ databases">
        <title>Genomic Encyclopedia of Type Strains, Phase III (KMG-III): the genomes of soil and plant-associated and newly described type strains.</title>
        <authorList>
            <person name="Whitman W."/>
        </authorList>
    </citation>
    <scope>NUCLEOTIDE SEQUENCE [LARGE SCALE GENOMIC DNA]</scope>
    <source>
        <strain evidence="2 3">CECT 8488</strain>
    </source>
</reference>
<evidence type="ECO:0000313" key="2">
    <source>
        <dbReference type="EMBL" id="RED51478.1"/>
    </source>
</evidence>
<dbReference type="Proteomes" id="UP000256845">
    <property type="component" value="Unassembled WGS sequence"/>
</dbReference>
<name>A0A3D9HPR3_9PROT</name>